<sequence>MEILRDKRSVRFTVQGYSAHLSQRCKIIYSLVLFSFSSFLLAMPWIRVPVNSSVRGMVRSEQSRATVKVLATAPVLRSEVEHNRFVYKGDTLLVQDPGNRWLRVRELEIRLSDYKLNLADLDVLLNNKDASVQNLKTANYQNSQEKYILNSHELRQQHLAVKQKLQRFSRLAEKGVISDYDYQNHLNELRKKRFEYLQYRSQQREIWIQERFTWQQKIDRIQAEIEFLRGELKDLVILSPLTGHLLSSQLSQPGTVLYSGSLLAEISPDTSKLVECFVNSSLIGFLKENAQVRFSIDAYNHNLWGMADGRIRDIGKDVELIDKYPYYRVLCSLDTEFLQLKNGVKGQIKKGMSLSAHFLLAERSLYDLLFDSMDDWIDPSNL</sequence>
<dbReference type="PANTHER" id="PTHR30386:SF26">
    <property type="entry name" value="TRANSPORT PROTEIN COMB"/>
    <property type="match status" value="1"/>
</dbReference>
<organism evidence="7 8">
    <name type="scientific">Zeaxanthinibacter enoshimensis</name>
    <dbReference type="NCBI Taxonomy" id="392009"/>
    <lineage>
        <taxon>Bacteria</taxon>
        <taxon>Pseudomonadati</taxon>
        <taxon>Bacteroidota</taxon>
        <taxon>Flavobacteriia</taxon>
        <taxon>Flavobacteriales</taxon>
        <taxon>Flavobacteriaceae</taxon>
        <taxon>Zeaxanthinibacter</taxon>
    </lineage>
</organism>
<evidence type="ECO:0000313" key="8">
    <source>
        <dbReference type="Proteomes" id="UP000295468"/>
    </source>
</evidence>
<dbReference type="InterPro" id="IPR050739">
    <property type="entry name" value="MFP"/>
</dbReference>
<comment type="caution">
    <text evidence="7">The sequence shown here is derived from an EMBL/GenBank/DDBJ whole genome shotgun (WGS) entry which is preliminary data.</text>
</comment>
<proteinExistence type="predicted"/>
<dbReference type="InterPro" id="IPR058982">
    <property type="entry name" value="Beta-barrel_AprE"/>
</dbReference>
<evidence type="ECO:0000256" key="3">
    <source>
        <dbReference type="ARBA" id="ARBA00022989"/>
    </source>
</evidence>
<evidence type="ECO:0000256" key="4">
    <source>
        <dbReference type="ARBA" id="ARBA00023136"/>
    </source>
</evidence>
<dbReference type="EMBL" id="SNYI01000002">
    <property type="protein sequence ID" value="TDQ31463.1"/>
    <property type="molecule type" value="Genomic_DNA"/>
</dbReference>
<keyword evidence="8" id="KW-1185">Reference proteome</keyword>
<dbReference type="PANTHER" id="PTHR30386">
    <property type="entry name" value="MEMBRANE FUSION SUBUNIT OF EMRAB-TOLC MULTIDRUG EFFLUX PUMP"/>
    <property type="match status" value="1"/>
</dbReference>
<evidence type="ECO:0000259" key="6">
    <source>
        <dbReference type="Pfam" id="PF26002"/>
    </source>
</evidence>
<protein>
    <submittedName>
        <fullName evidence="7">HlyD family secretion protein</fullName>
    </submittedName>
</protein>
<dbReference type="Gene3D" id="2.40.30.170">
    <property type="match status" value="1"/>
</dbReference>
<dbReference type="Pfam" id="PF26002">
    <property type="entry name" value="Beta-barrel_AprE"/>
    <property type="match status" value="1"/>
</dbReference>
<keyword evidence="2 5" id="KW-0812">Transmembrane</keyword>
<reference evidence="7 8" key="1">
    <citation type="submission" date="2019-03" db="EMBL/GenBank/DDBJ databases">
        <title>Genomic Encyclopedia of Archaeal and Bacterial Type Strains, Phase II (KMG-II): from individual species to whole genera.</title>
        <authorList>
            <person name="Goeker M."/>
        </authorList>
    </citation>
    <scope>NUCLEOTIDE SEQUENCE [LARGE SCALE GENOMIC DNA]</scope>
    <source>
        <strain evidence="7 8">DSM 18435</strain>
    </source>
</reference>
<evidence type="ECO:0000256" key="1">
    <source>
        <dbReference type="ARBA" id="ARBA00004167"/>
    </source>
</evidence>
<dbReference type="Proteomes" id="UP000295468">
    <property type="component" value="Unassembled WGS sequence"/>
</dbReference>
<keyword evidence="4 5" id="KW-0472">Membrane</keyword>
<dbReference type="RefSeq" id="WP_133644283.1">
    <property type="nucleotide sequence ID" value="NZ_SNYI01000002.1"/>
</dbReference>
<accession>A0A4V3D3W3</accession>
<dbReference type="OrthoDB" id="594147at2"/>
<feature type="transmembrane region" description="Helical" evidence="5">
    <location>
        <begin position="27"/>
        <end position="46"/>
    </location>
</feature>
<gene>
    <name evidence="7" type="ORF">CLV82_2171</name>
</gene>
<evidence type="ECO:0000313" key="7">
    <source>
        <dbReference type="EMBL" id="TDQ31463.1"/>
    </source>
</evidence>
<comment type="subcellular location">
    <subcellularLocation>
        <location evidence="1">Membrane</location>
        <topology evidence="1">Single-pass membrane protein</topology>
    </subcellularLocation>
</comment>
<evidence type="ECO:0000256" key="2">
    <source>
        <dbReference type="ARBA" id="ARBA00022692"/>
    </source>
</evidence>
<feature type="domain" description="AprE-like beta-barrel" evidence="6">
    <location>
        <begin position="273"/>
        <end position="357"/>
    </location>
</feature>
<dbReference type="AlphaFoldDB" id="A0A4V3D3W3"/>
<name>A0A4V3D3W3_9FLAO</name>
<keyword evidence="3 5" id="KW-1133">Transmembrane helix</keyword>
<evidence type="ECO:0000256" key="5">
    <source>
        <dbReference type="SAM" id="Phobius"/>
    </source>
</evidence>
<dbReference type="GO" id="GO:0016020">
    <property type="term" value="C:membrane"/>
    <property type="evidence" value="ECO:0007669"/>
    <property type="project" value="UniProtKB-SubCell"/>
</dbReference>